<gene>
    <name evidence="2" type="ORF">F4827_006997</name>
</gene>
<sequence length="66" mass="7740">MAILLLFFTLVATPFWLIAYFFFVRAAYRAERPWTAIVLHVTTVFLLFVDIMFLITMRSGNSTFNN</sequence>
<dbReference type="EMBL" id="JACHBW010000042">
    <property type="protein sequence ID" value="MBB6107116.1"/>
    <property type="molecule type" value="Genomic_DNA"/>
</dbReference>
<evidence type="ECO:0000313" key="2">
    <source>
        <dbReference type="EMBL" id="MBB6107116.1"/>
    </source>
</evidence>
<evidence type="ECO:0000313" key="3">
    <source>
        <dbReference type="Proteomes" id="UP000571554"/>
    </source>
</evidence>
<reference evidence="2 3" key="1">
    <citation type="submission" date="2020-08" db="EMBL/GenBank/DDBJ databases">
        <title>Above-ground endophytic microbial communities from plants in different locations in the United States.</title>
        <authorList>
            <person name="Frank C."/>
        </authorList>
    </citation>
    <scope>NUCLEOTIDE SEQUENCE [LARGE SCALE GENOMIC DNA]</scope>
    <source>
        <strain evidence="2 3">WP4_2_2</strain>
    </source>
</reference>
<keyword evidence="1" id="KW-1133">Transmembrane helix</keyword>
<name>A0A7W9U4Z8_9BURK</name>
<accession>A0A7W9U4Z8</accession>
<keyword evidence="1" id="KW-0472">Membrane</keyword>
<proteinExistence type="predicted"/>
<comment type="caution">
    <text evidence="2">The sequence shown here is derived from an EMBL/GenBank/DDBJ whole genome shotgun (WGS) entry which is preliminary data.</text>
</comment>
<keyword evidence="1" id="KW-0812">Transmembrane</keyword>
<keyword evidence="3" id="KW-1185">Reference proteome</keyword>
<dbReference type="AlphaFoldDB" id="A0A7W9U4Z8"/>
<feature type="transmembrane region" description="Helical" evidence="1">
    <location>
        <begin position="36"/>
        <end position="57"/>
    </location>
</feature>
<evidence type="ECO:0000256" key="1">
    <source>
        <dbReference type="SAM" id="Phobius"/>
    </source>
</evidence>
<feature type="transmembrane region" description="Helical" evidence="1">
    <location>
        <begin position="6"/>
        <end position="24"/>
    </location>
</feature>
<dbReference type="Proteomes" id="UP000571554">
    <property type="component" value="Unassembled WGS sequence"/>
</dbReference>
<organism evidence="2 3">
    <name type="scientific">Paraburkholderia bannensis</name>
    <dbReference type="NCBI Taxonomy" id="765414"/>
    <lineage>
        <taxon>Bacteria</taxon>
        <taxon>Pseudomonadati</taxon>
        <taxon>Pseudomonadota</taxon>
        <taxon>Betaproteobacteria</taxon>
        <taxon>Burkholderiales</taxon>
        <taxon>Burkholderiaceae</taxon>
        <taxon>Paraburkholderia</taxon>
    </lineage>
</organism>
<protein>
    <submittedName>
        <fullName evidence="2">RsiW-degrading membrane proteinase PrsW (M82 family)</fullName>
    </submittedName>
</protein>
<dbReference type="RefSeq" id="WP_183733451.1">
    <property type="nucleotide sequence ID" value="NZ_JACHBW010000042.1"/>
</dbReference>